<dbReference type="Gene3D" id="2.20.110.10">
    <property type="entry name" value="Histone H3 K4-specific methyltransferase SET7/9 N-terminal domain"/>
    <property type="match status" value="1"/>
</dbReference>
<comment type="caution">
    <text evidence="2">The sequence shown here is derived from an EMBL/GenBank/DDBJ whole genome shotgun (WGS) entry which is preliminary data.</text>
</comment>
<organism evidence="2 3">
    <name type="scientific">Brachionus plicatilis</name>
    <name type="common">Marine rotifer</name>
    <name type="synonym">Brachionus muelleri</name>
    <dbReference type="NCBI Taxonomy" id="10195"/>
    <lineage>
        <taxon>Eukaryota</taxon>
        <taxon>Metazoa</taxon>
        <taxon>Spiralia</taxon>
        <taxon>Gnathifera</taxon>
        <taxon>Rotifera</taxon>
        <taxon>Eurotatoria</taxon>
        <taxon>Monogononta</taxon>
        <taxon>Pseudotrocha</taxon>
        <taxon>Ploima</taxon>
        <taxon>Brachionidae</taxon>
        <taxon>Brachionus</taxon>
    </lineage>
</organism>
<dbReference type="AlphaFoldDB" id="A0A3M7PGY0"/>
<reference evidence="2 3" key="1">
    <citation type="journal article" date="2018" name="Sci. Rep.">
        <title>Genomic signatures of local adaptation to the degree of environmental predictability in rotifers.</title>
        <authorList>
            <person name="Franch-Gras L."/>
            <person name="Hahn C."/>
            <person name="Garcia-Roger E.M."/>
            <person name="Carmona M.J."/>
            <person name="Serra M."/>
            <person name="Gomez A."/>
        </authorList>
    </citation>
    <scope>NUCLEOTIDE SEQUENCE [LARGE SCALE GENOMIC DNA]</scope>
    <source>
        <strain evidence="2">HYR1</strain>
    </source>
</reference>
<name>A0A3M7PGY0_BRAPC</name>
<keyword evidence="3" id="KW-1185">Reference proteome</keyword>
<keyword evidence="1" id="KW-0677">Repeat</keyword>
<evidence type="ECO:0000313" key="3">
    <source>
        <dbReference type="Proteomes" id="UP000276133"/>
    </source>
</evidence>
<dbReference type="SUPFAM" id="SSF82185">
    <property type="entry name" value="Histone H3 K4-specific methyltransferase SET7/9 N-terminal domain"/>
    <property type="match status" value="1"/>
</dbReference>
<dbReference type="PANTHER" id="PTHR23084:SF263">
    <property type="entry name" value="MORN REPEAT-CONTAINING PROTEIN 1"/>
    <property type="match status" value="1"/>
</dbReference>
<dbReference type="Proteomes" id="UP000276133">
    <property type="component" value="Unassembled WGS sequence"/>
</dbReference>
<evidence type="ECO:0000256" key="1">
    <source>
        <dbReference type="ARBA" id="ARBA00022737"/>
    </source>
</evidence>
<protein>
    <submittedName>
        <fullName evidence="2">Morn repeat</fullName>
    </submittedName>
</protein>
<gene>
    <name evidence="2" type="ORF">BpHYR1_005326</name>
</gene>
<accession>A0A3M7PGY0</accession>
<dbReference type="SMART" id="SM00698">
    <property type="entry name" value="MORN"/>
    <property type="match status" value="1"/>
</dbReference>
<dbReference type="Pfam" id="PF02493">
    <property type="entry name" value="MORN"/>
    <property type="match status" value="1"/>
</dbReference>
<proteinExistence type="predicted"/>
<evidence type="ECO:0000313" key="2">
    <source>
        <dbReference type="EMBL" id="RMZ97970.1"/>
    </source>
</evidence>
<dbReference type="InterPro" id="IPR003409">
    <property type="entry name" value="MORN"/>
</dbReference>
<sequence>MAEVSIFANGNKYEGECKDDKRNGRGVFFFANGDKYERDYKDGKMNEVKFHSNVNFIELIIMDSDYIESLLP</sequence>
<dbReference type="OrthoDB" id="423343at2759"/>
<dbReference type="PANTHER" id="PTHR23084">
    <property type="entry name" value="PHOSPHATIDYLINOSITOL-4-PHOSPHATE 5-KINASE RELATED"/>
    <property type="match status" value="1"/>
</dbReference>
<dbReference type="EMBL" id="REGN01011054">
    <property type="protein sequence ID" value="RMZ97970.1"/>
    <property type="molecule type" value="Genomic_DNA"/>
</dbReference>